<evidence type="ECO:0000313" key="2">
    <source>
        <dbReference type="Proteomes" id="UP000318709"/>
    </source>
</evidence>
<dbReference type="AlphaFoldDB" id="A0A4Y6UA76"/>
<proteinExistence type="predicted"/>
<keyword evidence="2" id="KW-1185">Reference proteome</keyword>
<dbReference type="RefSeq" id="WP_141442699.1">
    <property type="nucleotide sequence ID" value="NZ_CP038231.1"/>
</dbReference>
<protein>
    <submittedName>
        <fullName evidence="1">RloB domain-containing protein</fullName>
    </submittedName>
</protein>
<organism evidence="1 2">
    <name type="scientific">Formicincola oecophyllae</name>
    <dbReference type="NCBI Taxonomy" id="2558361"/>
    <lineage>
        <taxon>Bacteria</taxon>
        <taxon>Pseudomonadati</taxon>
        <taxon>Pseudomonadota</taxon>
        <taxon>Alphaproteobacteria</taxon>
        <taxon>Acetobacterales</taxon>
        <taxon>Acetobacteraceae</taxon>
        <taxon>Formicincola</taxon>
    </lineage>
</organism>
<sequence>MTSSITAGGAIGRKAKEEAAARKALTLARRKARSHHSSLLAVVEGVAEQHFLEALRPTLRAKRCNLSLVQAGGAERMRHALAKSKPETYDHVLLMMDADQPAVVRALRQVADDHHHHMVVSQPCFERTLWDILAVGGPSGVVGPFPALTGTARSPKQIFKEHFSCHAHELDWNYLLRSGRQPGPFASSDDIMGRLARHPALAPLWEKLR</sequence>
<dbReference type="EMBL" id="CP038231">
    <property type="protein sequence ID" value="QDH13055.1"/>
    <property type="molecule type" value="Genomic_DNA"/>
</dbReference>
<dbReference type="KEGG" id="swf:E3E12_01295"/>
<evidence type="ECO:0000313" key="1">
    <source>
        <dbReference type="EMBL" id="QDH13055.1"/>
    </source>
</evidence>
<gene>
    <name evidence="1" type="ORF">E3E12_01295</name>
</gene>
<reference evidence="1 2" key="1">
    <citation type="submission" date="2019-03" db="EMBL/GenBank/DDBJ databases">
        <title>The complete genome sequence of Swingsia_sp. F3b2 LMG30590(T).</title>
        <authorList>
            <person name="Chua K.-O."/>
            <person name="Chan K.-G."/>
            <person name="See-Too W.-S."/>
        </authorList>
    </citation>
    <scope>NUCLEOTIDE SEQUENCE [LARGE SCALE GENOMIC DNA]</scope>
    <source>
        <strain evidence="1 2">F3b2</strain>
    </source>
</reference>
<name>A0A4Y6UA76_9PROT</name>
<accession>A0A4Y6UA76</accession>
<dbReference type="OrthoDB" id="9796523at2"/>
<dbReference type="Proteomes" id="UP000318709">
    <property type="component" value="Chromosome"/>
</dbReference>